<feature type="region of interest" description="Disordered" evidence="1">
    <location>
        <begin position="1"/>
        <end position="28"/>
    </location>
</feature>
<name>A0AAD1XX54_EUPCR</name>
<gene>
    <name evidence="2" type="ORF">ECRASSUSDP1_LOCUS21929</name>
</gene>
<evidence type="ECO:0000313" key="3">
    <source>
        <dbReference type="Proteomes" id="UP001295684"/>
    </source>
</evidence>
<dbReference type="EMBL" id="CAMPGE010022457">
    <property type="protein sequence ID" value="CAI2380493.1"/>
    <property type="molecule type" value="Genomic_DNA"/>
</dbReference>
<reference evidence="2" key="1">
    <citation type="submission" date="2023-07" db="EMBL/GenBank/DDBJ databases">
        <authorList>
            <consortium name="AG Swart"/>
            <person name="Singh M."/>
            <person name="Singh A."/>
            <person name="Seah K."/>
            <person name="Emmerich C."/>
        </authorList>
    </citation>
    <scope>NUCLEOTIDE SEQUENCE</scope>
    <source>
        <strain evidence="2">DP1</strain>
    </source>
</reference>
<keyword evidence="3" id="KW-1185">Reference proteome</keyword>
<accession>A0AAD1XX54</accession>
<dbReference type="Proteomes" id="UP001295684">
    <property type="component" value="Unassembled WGS sequence"/>
</dbReference>
<organism evidence="2 3">
    <name type="scientific">Euplotes crassus</name>
    <dbReference type="NCBI Taxonomy" id="5936"/>
    <lineage>
        <taxon>Eukaryota</taxon>
        <taxon>Sar</taxon>
        <taxon>Alveolata</taxon>
        <taxon>Ciliophora</taxon>
        <taxon>Intramacronucleata</taxon>
        <taxon>Spirotrichea</taxon>
        <taxon>Hypotrichia</taxon>
        <taxon>Euplotida</taxon>
        <taxon>Euplotidae</taxon>
        <taxon>Moneuplotes</taxon>
    </lineage>
</organism>
<evidence type="ECO:0000313" key="2">
    <source>
        <dbReference type="EMBL" id="CAI2380493.1"/>
    </source>
</evidence>
<protein>
    <submittedName>
        <fullName evidence="2">Uncharacterized protein</fullName>
    </submittedName>
</protein>
<feature type="region of interest" description="Disordered" evidence="1">
    <location>
        <begin position="104"/>
        <end position="136"/>
    </location>
</feature>
<proteinExistence type="predicted"/>
<evidence type="ECO:0000256" key="1">
    <source>
        <dbReference type="SAM" id="MobiDB-lite"/>
    </source>
</evidence>
<dbReference type="AlphaFoldDB" id="A0AAD1XX54"/>
<comment type="caution">
    <text evidence="2">The sequence shown here is derived from an EMBL/GenBank/DDBJ whole genome shotgun (WGS) entry which is preliminary data.</text>
</comment>
<feature type="compositionally biased region" description="Polar residues" evidence="1">
    <location>
        <begin position="105"/>
        <end position="117"/>
    </location>
</feature>
<sequence>MGCQNSAHGKEPIEKNIISGQQSSYHKEDGVINHGQKWNSQQKGNAVPQIVNHLDKGTTDFVPYNPEENINVNNDKDYNDQPWKKQNEEMKYEIANMFQNKMEVPTSQVPNPSNPSKQEPVDEYLNQPYDYEGSIG</sequence>